<gene>
    <name evidence="2" type="ORF">OXD698_LOCUS51727</name>
</gene>
<evidence type="ECO:0000313" key="2">
    <source>
        <dbReference type="EMBL" id="CAF4405771.1"/>
    </source>
</evidence>
<dbReference type="AlphaFoldDB" id="A0A820PB41"/>
<sequence length="171" mass="19852">LIRAVLGTSVSSSNDQTRTTDGHAKGNLDTTTMPKVITFGNDEQSLSSRYNATNESSQNLDETALWHEYYRVGTMYAFQLFHKRQFEQAFAEFNEYLTDPAEIISLFPLLSSNTWLKNTYNDLTTFVKQHRHFSEPADFVGIKFENALRELQHYLTDLRRVFQTILRRTPD</sequence>
<evidence type="ECO:0000313" key="3">
    <source>
        <dbReference type="Proteomes" id="UP000663844"/>
    </source>
</evidence>
<feature type="non-terminal residue" evidence="2">
    <location>
        <position position="1"/>
    </location>
</feature>
<accession>A0A820PB41</accession>
<protein>
    <submittedName>
        <fullName evidence="2">Uncharacterized protein</fullName>
    </submittedName>
</protein>
<dbReference type="Proteomes" id="UP000663844">
    <property type="component" value="Unassembled WGS sequence"/>
</dbReference>
<feature type="non-terminal residue" evidence="2">
    <location>
        <position position="171"/>
    </location>
</feature>
<name>A0A820PB41_9BILA</name>
<evidence type="ECO:0000256" key="1">
    <source>
        <dbReference type="SAM" id="MobiDB-lite"/>
    </source>
</evidence>
<proteinExistence type="predicted"/>
<dbReference type="EMBL" id="CAJOAZ010026964">
    <property type="protein sequence ID" value="CAF4405771.1"/>
    <property type="molecule type" value="Genomic_DNA"/>
</dbReference>
<feature type="compositionally biased region" description="Polar residues" evidence="1">
    <location>
        <begin position="8"/>
        <end position="17"/>
    </location>
</feature>
<comment type="caution">
    <text evidence="2">The sequence shown here is derived from an EMBL/GenBank/DDBJ whole genome shotgun (WGS) entry which is preliminary data.</text>
</comment>
<reference evidence="2" key="1">
    <citation type="submission" date="2021-02" db="EMBL/GenBank/DDBJ databases">
        <authorList>
            <person name="Nowell W R."/>
        </authorList>
    </citation>
    <scope>NUCLEOTIDE SEQUENCE</scope>
</reference>
<feature type="region of interest" description="Disordered" evidence="1">
    <location>
        <begin position="1"/>
        <end position="28"/>
    </location>
</feature>
<organism evidence="2 3">
    <name type="scientific">Adineta steineri</name>
    <dbReference type="NCBI Taxonomy" id="433720"/>
    <lineage>
        <taxon>Eukaryota</taxon>
        <taxon>Metazoa</taxon>
        <taxon>Spiralia</taxon>
        <taxon>Gnathifera</taxon>
        <taxon>Rotifera</taxon>
        <taxon>Eurotatoria</taxon>
        <taxon>Bdelloidea</taxon>
        <taxon>Adinetida</taxon>
        <taxon>Adinetidae</taxon>
        <taxon>Adineta</taxon>
    </lineage>
</organism>